<comment type="caution">
    <text evidence="2">The sequence shown here is derived from an EMBL/GenBank/DDBJ whole genome shotgun (WGS) entry which is preliminary data.</text>
</comment>
<dbReference type="EMBL" id="JBHSIT010000001">
    <property type="protein sequence ID" value="MFC4906805.1"/>
    <property type="molecule type" value="Genomic_DNA"/>
</dbReference>
<name>A0ABV9TUE2_9ACTN</name>
<sequence length="131" mass="12558">MNGPSTETPRPRAAVALLPLAGMWIALGAVLFHGPAAVAVAGAGALVGAVVLYRTIRQADAAQRRAARRASFRATAAGIAALAVAGAVYAIGAATGGGDASATSSGVIAGVGAMALALGAVLVAATRAGRR</sequence>
<keyword evidence="3" id="KW-1185">Reference proteome</keyword>
<proteinExistence type="predicted"/>
<feature type="transmembrane region" description="Helical" evidence="1">
    <location>
        <begin position="106"/>
        <end position="125"/>
    </location>
</feature>
<feature type="transmembrane region" description="Helical" evidence="1">
    <location>
        <begin position="74"/>
        <end position="94"/>
    </location>
</feature>
<keyword evidence="1" id="KW-1133">Transmembrane helix</keyword>
<keyword evidence="1" id="KW-0472">Membrane</keyword>
<evidence type="ECO:0000256" key="1">
    <source>
        <dbReference type="SAM" id="Phobius"/>
    </source>
</evidence>
<feature type="transmembrane region" description="Helical" evidence="1">
    <location>
        <begin position="12"/>
        <end position="30"/>
    </location>
</feature>
<protein>
    <submittedName>
        <fullName evidence="2">Uncharacterized protein</fullName>
    </submittedName>
</protein>
<organism evidence="2 3">
    <name type="scientific">Actinomadura gamaensis</name>
    <dbReference type="NCBI Taxonomy" id="1763541"/>
    <lineage>
        <taxon>Bacteria</taxon>
        <taxon>Bacillati</taxon>
        <taxon>Actinomycetota</taxon>
        <taxon>Actinomycetes</taxon>
        <taxon>Streptosporangiales</taxon>
        <taxon>Thermomonosporaceae</taxon>
        <taxon>Actinomadura</taxon>
    </lineage>
</organism>
<evidence type="ECO:0000313" key="2">
    <source>
        <dbReference type="EMBL" id="MFC4906805.1"/>
    </source>
</evidence>
<evidence type="ECO:0000313" key="3">
    <source>
        <dbReference type="Proteomes" id="UP001595872"/>
    </source>
</evidence>
<gene>
    <name evidence="2" type="ORF">ACFPCY_05705</name>
</gene>
<reference evidence="3" key="1">
    <citation type="journal article" date="2019" name="Int. J. Syst. Evol. Microbiol.">
        <title>The Global Catalogue of Microorganisms (GCM) 10K type strain sequencing project: providing services to taxonomists for standard genome sequencing and annotation.</title>
        <authorList>
            <consortium name="The Broad Institute Genomics Platform"/>
            <consortium name="The Broad Institute Genome Sequencing Center for Infectious Disease"/>
            <person name="Wu L."/>
            <person name="Ma J."/>
        </authorList>
    </citation>
    <scope>NUCLEOTIDE SEQUENCE [LARGE SCALE GENOMIC DNA]</scope>
    <source>
        <strain evidence="3">KLKA75</strain>
    </source>
</reference>
<keyword evidence="1" id="KW-0812">Transmembrane</keyword>
<dbReference type="RefSeq" id="WP_378252487.1">
    <property type="nucleotide sequence ID" value="NZ_JBHSIT010000001.1"/>
</dbReference>
<dbReference type="Proteomes" id="UP001595872">
    <property type="component" value="Unassembled WGS sequence"/>
</dbReference>
<feature type="transmembrane region" description="Helical" evidence="1">
    <location>
        <begin position="36"/>
        <end position="53"/>
    </location>
</feature>
<accession>A0ABV9TUE2</accession>